<dbReference type="CDD" id="cd16464">
    <property type="entry name" value="RING-H2_Pirh2-like"/>
    <property type="match status" value="1"/>
</dbReference>
<evidence type="ECO:0000256" key="2">
    <source>
        <dbReference type="PROSITE-ProRule" id="PRU00601"/>
    </source>
</evidence>
<dbReference type="InterPro" id="IPR017921">
    <property type="entry name" value="Znf_CTCHY"/>
</dbReference>
<dbReference type="Pfam" id="PF05495">
    <property type="entry name" value="zf-CHY"/>
    <property type="match status" value="1"/>
</dbReference>
<dbReference type="InterPro" id="IPR039512">
    <property type="entry name" value="RCHY1_zinc-ribbon"/>
</dbReference>
<organism evidence="7 8">
    <name type="scientific">Nitzschia inconspicua</name>
    <dbReference type="NCBI Taxonomy" id="303405"/>
    <lineage>
        <taxon>Eukaryota</taxon>
        <taxon>Sar</taxon>
        <taxon>Stramenopiles</taxon>
        <taxon>Ochrophyta</taxon>
        <taxon>Bacillariophyta</taxon>
        <taxon>Bacillariophyceae</taxon>
        <taxon>Bacillariophycidae</taxon>
        <taxon>Bacillariales</taxon>
        <taxon>Bacillariaceae</taxon>
        <taxon>Nitzschia</taxon>
    </lineage>
</organism>
<keyword evidence="8" id="KW-1185">Reference proteome</keyword>
<accession>A0A9K3KMF6</accession>
<evidence type="ECO:0000313" key="7">
    <source>
        <dbReference type="EMBL" id="KAG7346111.1"/>
    </source>
</evidence>
<dbReference type="SMART" id="SM00184">
    <property type="entry name" value="RING"/>
    <property type="match status" value="1"/>
</dbReference>
<evidence type="ECO:0000313" key="8">
    <source>
        <dbReference type="Proteomes" id="UP000693970"/>
    </source>
</evidence>
<keyword evidence="2" id="KW-0862">Zinc</keyword>
<protein>
    <submittedName>
        <fullName evidence="7">Zinc-ribbon domain containing protein</fullName>
    </submittedName>
</protein>
<dbReference type="Pfam" id="PF00097">
    <property type="entry name" value="zf-C3HC4"/>
    <property type="match status" value="1"/>
</dbReference>
<dbReference type="EMBL" id="JAGRRH010000021">
    <property type="protein sequence ID" value="KAG7346111.1"/>
    <property type="molecule type" value="Genomic_DNA"/>
</dbReference>
<feature type="region of interest" description="Disordered" evidence="3">
    <location>
        <begin position="103"/>
        <end position="128"/>
    </location>
</feature>
<dbReference type="GO" id="GO:0008270">
    <property type="term" value="F:zinc ion binding"/>
    <property type="evidence" value="ECO:0007669"/>
    <property type="project" value="UniProtKB-KW"/>
</dbReference>
<feature type="domain" description="CTCHY-type" evidence="6">
    <location>
        <begin position="631"/>
        <end position="695"/>
    </location>
</feature>
<dbReference type="InterPro" id="IPR018957">
    <property type="entry name" value="Znf_C3HC4_RING-type"/>
</dbReference>
<dbReference type="AlphaFoldDB" id="A0A9K3KMF6"/>
<feature type="compositionally biased region" description="Low complexity" evidence="3">
    <location>
        <begin position="105"/>
        <end position="121"/>
    </location>
</feature>
<dbReference type="PANTHER" id="PTHR21319">
    <property type="entry name" value="RING FINGER AND CHY ZINC FINGER DOMAIN-CONTAINING PROTEIN 1"/>
    <property type="match status" value="1"/>
</dbReference>
<feature type="domain" description="RING-type" evidence="4">
    <location>
        <begin position="696"/>
        <end position="738"/>
    </location>
</feature>
<proteinExistence type="predicted"/>
<feature type="region of interest" description="Disordered" evidence="3">
    <location>
        <begin position="1"/>
        <end position="44"/>
    </location>
</feature>
<feature type="compositionally biased region" description="Basic and acidic residues" evidence="3">
    <location>
        <begin position="14"/>
        <end position="29"/>
    </location>
</feature>
<dbReference type="PROSITE" id="PS50089">
    <property type="entry name" value="ZF_RING_2"/>
    <property type="match status" value="1"/>
</dbReference>
<feature type="domain" description="CHY-type" evidence="5">
    <location>
        <begin position="550"/>
        <end position="626"/>
    </location>
</feature>
<reference evidence="7" key="2">
    <citation type="submission" date="2021-04" db="EMBL/GenBank/DDBJ databases">
        <authorList>
            <person name="Podell S."/>
        </authorList>
    </citation>
    <scope>NUCLEOTIDE SEQUENCE</scope>
    <source>
        <strain evidence="7">Hildebrandi</strain>
    </source>
</reference>
<keyword evidence="2" id="KW-0863">Zinc-finger</keyword>
<evidence type="ECO:0000259" key="4">
    <source>
        <dbReference type="PROSITE" id="PS50089"/>
    </source>
</evidence>
<evidence type="ECO:0000256" key="1">
    <source>
        <dbReference type="ARBA" id="ARBA00022723"/>
    </source>
</evidence>
<gene>
    <name evidence="7" type="ORF">IV203_005179</name>
</gene>
<dbReference type="PROSITE" id="PS51266">
    <property type="entry name" value="ZF_CHY"/>
    <property type="match status" value="1"/>
</dbReference>
<dbReference type="PANTHER" id="PTHR21319:SF0">
    <property type="entry name" value="AND RING FINGER DOMAIN PROTEIN, PUTATIVE (AFU_ORTHOLOGUE AFUA_1G08900)-RELATED"/>
    <property type="match status" value="1"/>
</dbReference>
<dbReference type="InterPro" id="IPR001841">
    <property type="entry name" value="Znf_RING"/>
</dbReference>
<keyword evidence="1" id="KW-0479">Metal-binding</keyword>
<dbReference type="Pfam" id="PF14599">
    <property type="entry name" value="zinc_ribbon_6"/>
    <property type="match status" value="1"/>
</dbReference>
<feature type="region of interest" description="Disordered" evidence="3">
    <location>
        <begin position="398"/>
        <end position="431"/>
    </location>
</feature>
<dbReference type="GO" id="GO:0006511">
    <property type="term" value="P:ubiquitin-dependent protein catabolic process"/>
    <property type="evidence" value="ECO:0007669"/>
    <property type="project" value="TreeGrafter"/>
</dbReference>
<evidence type="ECO:0000256" key="3">
    <source>
        <dbReference type="SAM" id="MobiDB-lite"/>
    </source>
</evidence>
<feature type="region of interest" description="Disordered" evidence="3">
    <location>
        <begin position="258"/>
        <end position="290"/>
    </location>
</feature>
<dbReference type="GO" id="GO:0005634">
    <property type="term" value="C:nucleus"/>
    <property type="evidence" value="ECO:0007669"/>
    <property type="project" value="TreeGrafter"/>
</dbReference>
<sequence length="820" mass="92702">MLSVSSIAPPPGDQNHEERNENNDRDKKPPASSSSSSDDEESAMTMHISHVNSDVEEAAKQRRRAMFGDCALVEIIHLHDCLRGALHALERDLMDLSRMVLHDPSNNTTNNNSSSSSSSNNKISPESQQRYHNSLMELESRATARFQVIWSVFRAHSAAEDEFIWPALRLKTEGRIQGCNSPCYQPCGEPPSESSNGTFVGCCDGAKQFCNQGKRSVTDEDEVIEQEEYEEDHADEERMFTMMDHLLARLRKGLIQQKNTFQRQQQQERECGSDDNPPKTNKVTSYNSRDTVTNTMKEIQSLVKTLNQHLMVHLEKEEKQCMPLVLKHLSKSEIHDLVGKIMGKRSSDMIAQILTMAVQNLNETDKEEMVKHMKQAMVGTFFDRWLQASGWMDGIQGNKKRAVSPPSIQKAVNNKRQKSNDVSSTMEASLPTEGITSQAELEKLIRAVATNPSLDPVQKNTTIQGLRTSVWKRNQRLIGSTLASPNSCNDPSTPSRPSQTLLPSAYYQQTSEGLTALVWKECSSNNHIDTEFVPKFSASELAPTYHDQSNDGQVLGCAHYARACKLRHPLSGRLYTCRLCCEHEREAPSGDKDEPLDRYAVTEISCMECKSLQPAAKTCANQECKLHKKGFAEYYCDICHLYDDRPRPIFHCPYCNTCRSGHGLGIDYRHCMRCNACVSIADKDHRCIPQKLQGACPICHDTLFNSTEPLRGLRCGHVMHLSCFTEYRRGQRYTCPLCMRCMEDMSEYFALMDQAVRMQIMPPMYQNMFCNIYCQDCDKTGQCRYHFVGQKCPHCGSYNTREMGRFEGAPPSHLPVGPTT</sequence>
<dbReference type="GO" id="GO:0061630">
    <property type="term" value="F:ubiquitin protein ligase activity"/>
    <property type="evidence" value="ECO:0007669"/>
    <property type="project" value="TreeGrafter"/>
</dbReference>
<dbReference type="PROSITE" id="PS51270">
    <property type="entry name" value="ZF_CTCHY"/>
    <property type="match status" value="1"/>
</dbReference>
<feature type="compositionally biased region" description="Polar residues" evidence="3">
    <location>
        <begin position="406"/>
        <end position="427"/>
    </location>
</feature>
<dbReference type="Proteomes" id="UP000693970">
    <property type="component" value="Unassembled WGS sequence"/>
</dbReference>
<dbReference type="InterPro" id="IPR008913">
    <property type="entry name" value="Znf_CHY"/>
</dbReference>
<evidence type="ECO:0000259" key="5">
    <source>
        <dbReference type="PROSITE" id="PS51266"/>
    </source>
</evidence>
<evidence type="ECO:0000259" key="6">
    <source>
        <dbReference type="PROSITE" id="PS51270"/>
    </source>
</evidence>
<feature type="region of interest" description="Disordered" evidence="3">
    <location>
        <begin position="481"/>
        <end position="500"/>
    </location>
</feature>
<name>A0A9K3KMF6_9STRA</name>
<feature type="compositionally biased region" description="Polar residues" evidence="3">
    <location>
        <begin position="278"/>
        <end position="290"/>
    </location>
</feature>
<reference evidence="7" key="1">
    <citation type="journal article" date="2021" name="Sci. Rep.">
        <title>Diploid genomic architecture of Nitzschia inconspicua, an elite biomass production diatom.</title>
        <authorList>
            <person name="Oliver A."/>
            <person name="Podell S."/>
            <person name="Pinowska A."/>
            <person name="Traller J.C."/>
            <person name="Smith S.R."/>
            <person name="McClure R."/>
            <person name="Beliaev A."/>
            <person name="Bohutskyi P."/>
            <person name="Hill E.A."/>
            <person name="Rabines A."/>
            <person name="Zheng H."/>
            <person name="Allen L.Z."/>
            <person name="Kuo A."/>
            <person name="Grigoriev I.V."/>
            <person name="Allen A.E."/>
            <person name="Hazlebeck D."/>
            <person name="Allen E.E."/>
        </authorList>
    </citation>
    <scope>NUCLEOTIDE SEQUENCE</scope>
    <source>
        <strain evidence="7">Hildebrandi</strain>
    </source>
</reference>
<dbReference type="GO" id="GO:0016567">
    <property type="term" value="P:protein ubiquitination"/>
    <property type="evidence" value="ECO:0007669"/>
    <property type="project" value="TreeGrafter"/>
</dbReference>
<dbReference type="OrthoDB" id="411372at2759"/>
<comment type="caution">
    <text evidence="7">The sequence shown here is derived from an EMBL/GenBank/DDBJ whole genome shotgun (WGS) entry which is preliminary data.</text>
</comment>